<dbReference type="PANTHER" id="PTHR43235:SF1">
    <property type="entry name" value="GLUTAMINE AMIDOTRANSFERASE PB2B2.05-RELATED"/>
    <property type="match status" value="1"/>
</dbReference>
<dbReference type="Proteomes" id="UP000001556">
    <property type="component" value="Chromosome"/>
</dbReference>
<dbReference type="Pfam" id="PF07722">
    <property type="entry name" value="Peptidase_C26"/>
    <property type="match status" value="1"/>
</dbReference>
<dbReference type="AlphaFoldDB" id="A4J8J4"/>
<protein>
    <submittedName>
        <fullName evidence="1">Peptidase C26</fullName>
    </submittedName>
</protein>
<sequence length="233" mass="25490">MIPIIGITSSYDDKTGRTFLSRDYIQAVTAAGGLPLVLPCILPESSVPFLLELVDGLILSGGVDVDPLIFGEEPHPQMGEICPERDKFEFTLTKQALGQDLPILAICRGVQMLNIVAGGSILQDIGATVQCPVKHSQEAPRWYGTHTINILPESRLAKIWGKKMVVNSYHHQAVGTVGKGFIVSAWSVDGVVEGMESTTHSFVLGVQCHPECMWEKDTVIFQLFREFVQAAKK</sequence>
<reference evidence="1 2" key="1">
    <citation type="submission" date="2007-03" db="EMBL/GenBank/DDBJ databases">
        <title>Complete sequence of Desulfotomaculum reducens MI-1.</title>
        <authorList>
            <consortium name="US DOE Joint Genome Institute"/>
            <person name="Copeland A."/>
            <person name="Lucas S."/>
            <person name="Lapidus A."/>
            <person name="Barry K."/>
            <person name="Detter J.C."/>
            <person name="Glavina del Rio T."/>
            <person name="Hammon N."/>
            <person name="Israni S."/>
            <person name="Dalin E."/>
            <person name="Tice H."/>
            <person name="Pitluck S."/>
            <person name="Sims D."/>
            <person name="Brettin T."/>
            <person name="Bruce D."/>
            <person name="Han C."/>
            <person name="Tapia R."/>
            <person name="Schmutz J."/>
            <person name="Larimer F."/>
            <person name="Land M."/>
            <person name="Hauser L."/>
            <person name="Kyrpides N."/>
            <person name="Kim E."/>
            <person name="Tebo B.M."/>
            <person name="Richardson P."/>
        </authorList>
    </citation>
    <scope>NUCLEOTIDE SEQUENCE [LARGE SCALE GENOMIC DNA]</scope>
    <source>
        <strain evidence="1 2">MI-1</strain>
    </source>
</reference>
<dbReference type="InterPro" id="IPR044668">
    <property type="entry name" value="PuuD-like"/>
</dbReference>
<dbReference type="GO" id="GO:0006598">
    <property type="term" value="P:polyamine catabolic process"/>
    <property type="evidence" value="ECO:0007669"/>
    <property type="project" value="TreeGrafter"/>
</dbReference>
<evidence type="ECO:0000313" key="2">
    <source>
        <dbReference type="Proteomes" id="UP000001556"/>
    </source>
</evidence>
<dbReference type="GO" id="GO:0005829">
    <property type="term" value="C:cytosol"/>
    <property type="evidence" value="ECO:0007669"/>
    <property type="project" value="TreeGrafter"/>
</dbReference>
<dbReference type="InterPro" id="IPR011697">
    <property type="entry name" value="Peptidase_C26"/>
</dbReference>
<dbReference type="CDD" id="cd01745">
    <property type="entry name" value="GATase1_2"/>
    <property type="match status" value="1"/>
</dbReference>
<dbReference type="OrthoDB" id="9813383at2"/>
<dbReference type="GO" id="GO:0033969">
    <property type="term" value="F:gamma-glutamyl-gamma-aminobutyrate hydrolase activity"/>
    <property type="evidence" value="ECO:0007669"/>
    <property type="project" value="TreeGrafter"/>
</dbReference>
<dbReference type="RefSeq" id="WP_011879190.1">
    <property type="nucleotide sequence ID" value="NC_009253.1"/>
</dbReference>
<dbReference type="Gene3D" id="3.40.50.880">
    <property type="match status" value="1"/>
</dbReference>
<dbReference type="InterPro" id="IPR029062">
    <property type="entry name" value="Class_I_gatase-like"/>
</dbReference>
<name>A4J8J4_DESRM</name>
<dbReference type="SUPFAM" id="SSF52317">
    <property type="entry name" value="Class I glutamine amidotransferase-like"/>
    <property type="match status" value="1"/>
</dbReference>
<gene>
    <name evidence="1" type="ordered locus">Dred_2893</name>
</gene>
<dbReference type="eggNOG" id="COG2071">
    <property type="taxonomic scope" value="Bacteria"/>
</dbReference>
<dbReference type="KEGG" id="drm:Dred_2893"/>
<organism evidence="1 2">
    <name type="scientific">Desulforamulus reducens (strain ATCC BAA-1160 / DSM 100696 / MI-1)</name>
    <name type="common">Desulfotomaculum reducens</name>
    <dbReference type="NCBI Taxonomy" id="349161"/>
    <lineage>
        <taxon>Bacteria</taxon>
        <taxon>Bacillati</taxon>
        <taxon>Bacillota</taxon>
        <taxon>Clostridia</taxon>
        <taxon>Eubacteriales</taxon>
        <taxon>Peptococcaceae</taxon>
        <taxon>Desulforamulus</taxon>
    </lineage>
</organism>
<dbReference type="STRING" id="349161.Dred_2893"/>
<dbReference type="HOGENOM" id="CLU_030756_2_0_9"/>
<evidence type="ECO:0000313" key="1">
    <source>
        <dbReference type="EMBL" id="ABO51397.1"/>
    </source>
</evidence>
<keyword evidence="2" id="KW-1185">Reference proteome</keyword>
<dbReference type="EMBL" id="CP000612">
    <property type="protein sequence ID" value="ABO51397.1"/>
    <property type="molecule type" value="Genomic_DNA"/>
</dbReference>
<dbReference type="PANTHER" id="PTHR43235">
    <property type="entry name" value="GLUTAMINE AMIDOTRANSFERASE PB2B2.05-RELATED"/>
    <property type="match status" value="1"/>
</dbReference>
<accession>A4J8J4</accession>
<proteinExistence type="predicted"/>
<dbReference type="PROSITE" id="PS51273">
    <property type="entry name" value="GATASE_TYPE_1"/>
    <property type="match status" value="1"/>
</dbReference>